<dbReference type="NCBIfam" id="TIGR02887">
    <property type="entry name" value="spore_ger_x_C"/>
    <property type="match status" value="1"/>
</dbReference>
<keyword evidence="12" id="KW-1185">Reference proteome</keyword>
<dbReference type="PANTHER" id="PTHR35789">
    <property type="entry name" value="SPORE GERMINATION PROTEIN B3"/>
    <property type="match status" value="1"/>
</dbReference>
<dbReference type="Proteomes" id="UP000177894">
    <property type="component" value="Chromosome"/>
</dbReference>
<gene>
    <name evidence="11" type="primary">gerBC_1</name>
    <name evidence="10" type="ORF">BJL90_19865</name>
    <name evidence="11" type="ORF">CLFO_29430</name>
</gene>
<keyword evidence="6" id="KW-0564">Palmitate</keyword>
<dbReference type="AlphaFoldDB" id="A0AAC9RMW4"/>
<comment type="subcellular location">
    <subcellularLocation>
        <location evidence="1">Membrane</location>
        <topology evidence="1">Lipid-anchor</topology>
    </subcellularLocation>
</comment>
<dbReference type="InterPro" id="IPR057336">
    <property type="entry name" value="GerAC_N"/>
</dbReference>
<evidence type="ECO:0000313" key="10">
    <source>
        <dbReference type="EMBL" id="AOY77917.1"/>
    </source>
</evidence>
<reference evidence="11 13" key="2">
    <citation type="submission" date="2017-03" db="EMBL/GenBank/DDBJ databases">
        <title>Complete sequence of Clostridium formicaceticum DSM 92.</title>
        <authorList>
            <person name="Poehlein A."/>
            <person name="Karl M."/>
            <person name="Bengelsdorf F.R."/>
            <person name="Duerre P."/>
            <person name="Daniel R."/>
        </authorList>
    </citation>
    <scope>NUCLEOTIDE SEQUENCE [LARGE SCALE GENOMIC DNA]</scope>
    <source>
        <strain evidence="11 13">DSM 92</strain>
    </source>
</reference>
<evidence type="ECO:0000259" key="8">
    <source>
        <dbReference type="Pfam" id="PF05504"/>
    </source>
</evidence>
<evidence type="ECO:0000256" key="2">
    <source>
        <dbReference type="ARBA" id="ARBA00007886"/>
    </source>
</evidence>
<dbReference type="Proteomes" id="UP000192478">
    <property type="component" value="Chromosome"/>
</dbReference>
<dbReference type="GO" id="GO:0016020">
    <property type="term" value="C:membrane"/>
    <property type="evidence" value="ECO:0007669"/>
    <property type="project" value="UniProtKB-SubCell"/>
</dbReference>
<evidence type="ECO:0000256" key="6">
    <source>
        <dbReference type="ARBA" id="ARBA00023139"/>
    </source>
</evidence>
<feature type="domain" description="Spore germination protein N-terminal" evidence="9">
    <location>
        <begin position="23"/>
        <end position="201"/>
    </location>
</feature>
<evidence type="ECO:0000256" key="4">
    <source>
        <dbReference type="ARBA" id="ARBA00022729"/>
    </source>
</evidence>
<dbReference type="Pfam" id="PF05504">
    <property type="entry name" value="Spore_GerAC"/>
    <property type="match status" value="1"/>
</dbReference>
<evidence type="ECO:0000256" key="7">
    <source>
        <dbReference type="ARBA" id="ARBA00023288"/>
    </source>
</evidence>
<keyword evidence="3" id="KW-0309">Germination</keyword>
<dbReference type="EMBL" id="CP017603">
    <property type="protein sequence ID" value="AOY77917.1"/>
    <property type="molecule type" value="Genomic_DNA"/>
</dbReference>
<dbReference type="PROSITE" id="PS51257">
    <property type="entry name" value="PROKAR_LIPOPROTEIN"/>
    <property type="match status" value="1"/>
</dbReference>
<organism evidence="11 13">
    <name type="scientific">Clostridium formicaceticum</name>
    <dbReference type="NCBI Taxonomy" id="1497"/>
    <lineage>
        <taxon>Bacteria</taxon>
        <taxon>Bacillati</taxon>
        <taxon>Bacillota</taxon>
        <taxon>Clostridia</taxon>
        <taxon>Eubacteriales</taxon>
        <taxon>Clostridiaceae</taxon>
        <taxon>Clostridium</taxon>
    </lineage>
</organism>
<dbReference type="RefSeq" id="WP_070972319.1">
    <property type="nucleotide sequence ID" value="NZ_CP017603.1"/>
</dbReference>
<dbReference type="Pfam" id="PF25198">
    <property type="entry name" value="Spore_GerAC_N"/>
    <property type="match status" value="1"/>
</dbReference>
<feature type="domain" description="Spore germination GerAC-like C-terminal" evidence="8">
    <location>
        <begin position="220"/>
        <end position="389"/>
    </location>
</feature>
<dbReference type="GO" id="GO:0009847">
    <property type="term" value="P:spore germination"/>
    <property type="evidence" value="ECO:0007669"/>
    <property type="project" value="InterPro"/>
</dbReference>
<sequence length="399" mass="45483">MKKKIVFLALFTFISLILQGCWDYMEYEDMVQLIALGIDYDKDSNETTVTFQYIPTAEQSHNGEGSQGSSTQDGVIYSATDKTLFCALLNLTNQTSKYIFWGYLKIIIVGEEAAKYKMRDLIEHFNRTPAIRDTAYLVITSGKAEDTLNTYDVHYPMPSGEQIYNLTALSKDTAAAYPVSIQDFAAMLAIPGLEAAVPHVTSVNPKLQSEKSEAAHRISSIAVFKKDQFMGLLDEQESLGYSWITGKPARTFKVSEESEKADTQDIFYYRVDRAKSKIKAEMNDGKPVIHIHVTVSAELRKYYSHKGSNILLPEDIKIMEMKLSESIRSDIEAALKKSQKQLQSDIFGFGFTFYRKYTRLWQTELEDHWEDIFPNLEVNVKVDAKVENTNQNIRRLIIK</sequence>
<reference evidence="10 12" key="1">
    <citation type="submission" date="2016-10" db="EMBL/GenBank/DDBJ databases">
        <title>Complete Genome Sequence of Acetogen Clostridium formicoaceticum ATCC 27076.</title>
        <authorList>
            <person name="Bao T."/>
            <person name="Cheng C."/>
            <person name="Zhao J."/>
            <person name="Yang S.-T."/>
            <person name="Wang J."/>
            <person name="Wang M."/>
        </authorList>
    </citation>
    <scope>NUCLEOTIDE SEQUENCE [LARGE SCALE GENOMIC DNA]</scope>
    <source>
        <strain evidence="10 12">ATCC 27076</strain>
    </source>
</reference>
<evidence type="ECO:0000313" key="12">
    <source>
        <dbReference type="Proteomes" id="UP000177894"/>
    </source>
</evidence>
<dbReference type="InterPro" id="IPR008844">
    <property type="entry name" value="Spore_GerAC-like"/>
</dbReference>
<dbReference type="KEGG" id="cfm:BJL90_19865"/>
<protein>
    <submittedName>
        <fullName evidence="11">Spore germination protein B3</fullName>
    </submittedName>
</protein>
<dbReference type="Gene3D" id="3.30.300.210">
    <property type="entry name" value="Nutrient germinant receptor protein C, domain 3"/>
    <property type="match status" value="1"/>
</dbReference>
<dbReference type="EMBL" id="CP020559">
    <property type="protein sequence ID" value="ARE88537.1"/>
    <property type="molecule type" value="Genomic_DNA"/>
</dbReference>
<evidence type="ECO:0000313" key="11">
    <source>
        <dbReference type="EMBL" id="ARE88537.1"/>
    </source>
</evidence>
<dbReference type="InterPro" id="IPR046953">
    <property type="entry name" value="Spore_GerAC-like_C"/>
</dbReference>
<evidence type="ECO:0000256" key="5">
    <source>
        <dbReference type="ARBA" id="ARBA00023136"/>
    </source>
</evidence>
<keyword evidence="5" id="KW-0472">Membrane</keyword>
<keyword evidence="7" id="KW-0449">Lipoprotein</keyword>
<evidence type="ECO:0000313" key="13">
    <source>
        <dbReference type="Proteomes" id="UP000192478"/>
    </source>
</evidence>
<comment type="similarity">
    <text evidence="2">Belongs to the GerABKC lipoprotein family.</text>
</comment>
<proteinExistence type="inferred from homology"/>
<accession>A0AAC9RMW4</accession>
<evidence type="ECO:0000259" key="9">
    <source>
        <dbReference type="Pfam" id="PF25198"/>
    </source>
</evidence>
<name>A0AAC9RMW4_9CLOT</name>
<dbReference type="PANTHER" id="PTHR35789:SF1">
    <property type="entry name" value="SPORE GERMINATION PROTEIN B3"/>
    <property type="match status" value="1"/>
</dbReference>
<evidence type="ECO:0000256" key="1">
    <source>
        <dbReference type="ARBA" id="ARBA00004635"/>
    </source>
</evidence>
<evidence type="ECO:0000256" key="3">
    <source>
        <dbReference type="ARBA" id="ARBA00022544"/>
    </source>
</evidence>
<keyword evidence="4" id="KW-0732">Signal</keyword>
<dbReference type="InterPro" id="IPR038501">
    <property type="entry name" value="Spore_GerAC_C_sf"/>
</dbReference>